<evidence type="ECO:0000313" key="4">
    <source>
        <dbReference type="Proteomes" id="UP001149163"/>
    </source>
</evidence>
<dbReference type="CDD" id="cd00882">
    <property type="entry name" value="Ras_like_GTPase"/>
    <property type="match status" value="1"/>
</dbReference>
<dbReference type="SUPFAM" id="SSF52540">
    <property type="entry name" value="P-loop containing nucleoside triphosphate hydrolases"/>
    <property type="match status" value="1"/>
</dbReference>
<evidence type="ECO:0000259" key="2">
    <source>
        <dbReference type="Pfam" id="PF01926"/>
    </source>
</evidence>
<reference evidence="3" key="1">
    <citation type="submission" date="2022-11" db="EMBL/GenBank/DDBJ databases">
        <authorList>
            <person name="Petersen C."/>
        </authorList>
    </citation>
    <scope>NUCLEOTIDE SEQUENCE</scope>
    <source>
        <strain evidence="3">IBT 26290</strain>
    </source>
</reference>
<sequence>MDVDVRNAVNQTQRFASFTGVTKPKPTDKFFLVMGMTGSGKSTFIARCTGEDVTVGHGLYSCTSSIDLFDFQCDGHKVYLIDTPGFNDTSRSDIDTLSILATYLGASYANGVRIHGILMLHPISDNRISGSTMRNLDMMKAMCGFETYSNLAIATTMWSERSSTYEQREAQLLSDERFFGDLVARGARLFRHNEKGRPDYLAQVTSAQRIVTHLIHQSEKYAPAVLQLQHEVIDQQKVIGQTKAGIVLAGDLYKARQAHERELQNLKAKLAAEVDQRNAEHAAAIRELKADLEKQMKKAEQDKRALEKSMADLHNDEERAWRKRIKTLEKRFLEDLAAKEQELHDMEESLAEIRKDTARRIKRSQQVTLQLQRYEEDIEKVRGEVVEARELHQKVSGGRNLFNGAANGIASGIAAGVISAALGGGLLCTVM</sequence>
<accession>A0A9W9I9G5</accession>
<evidence type="ECO:0000256" key="1">
    <source>
        <dbReference type="SAM" id="Coils"/>
    </source>
</evidence>
<dbReference type="Proteomes" id="UP001149163">
    <property type="component" value="Unassembled WGS sequence"/>
</dbReference>
<comment type="caution">
    <text evidence="3">The sequence shown here is derived from an EMBL/GenBank/DDBJ whole genome shotgun (WGS) entry which is preliminary data.</text>
</comment>
<dbReference type="InterPro" id="IPR006073">
    <property type="entry name" value="GTP-bd"/>
</dbReference>
<dbReference type="InterPro" id="IPR027417">
    <property type="entry name" value="P-loop_NTPase"/>
</dbReference>
<dbReference type="OrthoDB" id="8954335at2759"/>
<keyword evidence="1" id="KW-0175">Coiled coil</keyword>
<dbReference type="Pfam" id="PF01926">
    <property type="entry name" value="MMR_HSR1"/>
    <property type="match status" value="1"/>
</dbReference>
<keyword evidence="4" id="KW-1185">Reference proteome</keyword>
<gene>
    <name evidence="3" type="ORF">N7482_004837</name>
</gene>
<organism evidence="3 4">
    <name type="scientific">Penicillium canariense</name>
    <dbReference type="NCBI Taxonomy" id="189055"/>
    <lineage>
        <taxon>Eukaryota</taxon>
        <taxon>Fungi</taxon>
        <taxon>Dikarya</taxon>
        <taxon>Ascomycota</taxon>
        <taxon>Pezizomycotina</taxon>
        <taxon>Eurotiomycetes</taxon>
        <taxon>Eurotiomycetidae</taxon>
        <taxon>Eurotiales</taxon>
        <taxon>Aspergillaceae</taxon>
        <taxon>Penicillium</taxon>
    </lineage>
</organism>
<dbReference type="AlphaFoldDB" id="A0A9W9I9G5"/>
<evidence type="ECO:0000313" key="3">
    <source>
        <dbReference type="EMBL" id="KAJ5169243.1"/>
    </source>
</evidence>
<protein>
    <recommendedName>
        <fullName evidence="2">G domain-containing protein</fullName>
    </recommendedName>
</protein>
<feature type="coiled-coil region" evidence="1">
    <location>
        <begin position="249"/>
        <end position="391"/>
    </location>
</feature>
<dbReference type="EMBL" id="JAPQKN010000002">
    <property type="protein sequence ID" value="KAJ5169243.1"/>
    <property type="molecule type" value="Genomic_DNA"/>
</dbReference>
<name>A0A9W9I9G5_9EURO</name>
<reference evidence="3" key="2">
    <citation type="journal article" date="2023" name="IMA Fungus">
        <title>Comparative genomic study of the Penicillium genus elucidates a diverse pangenome and 15 lateral gene transfer events.</title>
        <authorList>
            <person name="Petersen C."/>
            <person name="Sorensen T."/>
            <person name="Nielsen M.R."/>
            <person name="Sondergaard T.E."/>
            <person name="Sorensen J.L."/>
            <person name="Fitzpatrick D.A."/>
            <person name="Frisvad J.C."/>
            <person name="Nielsen K.L."/>
        </authorList>
    </citation>
    <scope>NUCLEOTIDE SEQUENCE</scope>
    <source>
        <strain evidence="3">IBT 26290</strain>
    </source>
</reference>
<dbReference type="Gene3D" id="3.40.50.300">
    <property type="entry name" value="P-loop containing nucleotide triphosphate hydrolases"/>
    <property type="match status" value="1"/>
</dbReference>
<feature type="domain" description="G" evidence="2">
    <location>
        <begin position="32"/>
        <end position="87"/>
    </location>
</feature>
<dbReference type="GeneID" id="81426138"/>
<dbReference type="RefSeq" id="XP_056545704.1">
    <property type="nucleotide sequence ID" value="XM_056686962.1"/>
</dbReference>
<proteinExistence type="predicted"/>
<dbReference type="GO" id="GO:0005525">
    <property type="term" value="F:GTP binding"/>
    <property type="evidence" value="ECO:0007669"/>
    <property type="project" value="InterPro"/>
</dbReference>